<organism evidence="1 2">
    <name type="scientific">Candidatus Argoarchaeum ethanivorans</name>
    <dbReference type="NCBI Taxonomy" id="2608793"/>
    <lineage>
        <taxon>Archaea</taxon>
        <taxon>Methanobacteriati</taxon>
        <taxon>Methanobacteriota</taxon>
        <taxon>Stenosarchaea group</taxon>
        <taxon>Methanomicrobia</taxon>
        <taxon>Methanosarcinales</taxon>
        <taxon>Methanosarcinales incertae sedis</taxon>
        <taxon>GOM Arc I cluster</taxon>
        <taxon>Candidatus Argoarchaeum</taxon>
    </lineage>
</organism>
<accession>A0A8B3S308</accession>
<evidence type="ECO:0000313" key="2">
    <source>
        <dbReference type="Proteomes" id="UP000291831"/>
    </source>
</evidence>
<protein>
    <recommendedName>
        <fullName evidence="3">Transposase</fullName>
    </recommendedName>
</protein>
<proteinExistence type="predicted"/>
<gene>
    <name evidence="1" type="ORF">AEth_00310</name>
</gene>
<dbReference type="AlphaFoldDB" id="A0A8B3S308"/>
<evidence type="ECO:0008006" key="3">
    <source>
        <dbReference type="Google" id="ProtNLM"/>
    </source>
</evidence>
<reference evidence="2" key="1">
    <citation type="submission" date="2019-01" db="EMBL/GenBank/DDBJ databases">
        <title>Anaerobic oxidation of ethane by archaea from a marine hydrocarbon seep.</title>
        <authorList>
            <person name="Musat F."/>
        </authorList>
    </citation>
    <scope>NUCLEOTIDE SEQUENCE [LARGE SCALE GENOMIC DNA]</scope>
</reference>
<comment type="caution">
    <text evidence="1">The sequence shown here is derived from an EMBL/GenBank/DDBJ whole genome shotgun (WGS) entry which is preliminary data.</text>
</comment>
<name>A0A8B3S308_9EURY</name>
<sequence>MEQWAIEWLNEQRDQGVKCLEVKMQGKNHYVYHSTTYWDKELKKPRKTSKYLGKLDPDKGLIKSWERQSQNIRNITEYGNSMLLHKMMKSLKPLLRMGFPDYWAEICAIAMLRVTGNVPLKRIKDAWEKLYNAEDIKSHQITSKHEESLQSIAQCGSKQGWSKYHLQ</sequence>
<dbReference type="Proteomes" id="UP000291831">
    <property type="component" value="Unassembled WGS sequence"/>
</dbReference>
<dbReference type="EMBL" id="RPGO01000005">
    <property type="protein sequence ID" value="RZB32632.1"/>
    <property type="molecule type" value="Genomic_DNA"/>
</dbReference>
<evidence type="ECO:0000313" key="1">
    <source>
        <dbReference type="EMBL" id="RZB32632.1"/>
    </source>
</evidence>